<evidence type="ECO:0000313" key="2">
    <source>
        <dbReference type="Proteomes" id="UP000240800"/>
    </source>
</evidence>
<keyword evidence="2" id="KW-1185">Reference proteome</keyword>
<sequence>MGDMSQHQIELARHALGLPNRRKQSYRNHFVTGPGAPDYDAWEAMIADGFARKCRATVLSGGDPVFILTPKGATAALKRGERLDPEDFPTQVAHG</sequence>
<reference evidence="1 2" key="1">
    <citation type="submission" date="2018-04" db="EMBL/GenBank/DDBJ databases">
        <title>Genomic Encyclopedia of Type Strains, Phase III (KMG-III): the genomes of soil and plant-associated and newly described type strains.</title>
        <authorList>
            <person name="Whitman W."/>
        </authorList>
    </citation>
    <scope>NUCLEOTIDE SEQUENCE [LARGE SCALE GENOMIC DNA]</scope>
    <source>
        <strain evidence="1 2">JA192</strain>
    </source>
</reference>
<protein>
    <submittedName>
        <fullName evidence="1">Uncharacterized protein</fullName>
    </submittedName>
</protein>
<dbReference type="Proteomes" id="UP000240800">
    <property type="component" value="Unassembled WGS sequence"/>
</dbReference>
<proteinExistence type="predicted"/>
<accession>A0ABX5J9J3</accession>
<evidence type="ECO:0000313" key="1">
    <source>
        <dbReference type="EMBL" id="PTM77234.1"/>
    </source>
</evidence>
<gene>
    <name evidence="1" type="ORF">C8J29_106160</name>
</gene>
<comment type="caution">
    <text evidence="1">The sequence shown here is derived from an EMBL/GenBank/DDBJ whole genome shotgun (WGS) entry which is preliminary data.</text>
</comment>
<organism evidence="1 2">
    <name type="scientific">Cereibacter johrii</name>
    <dbReference type="NCBI Taxonomy" id="445629"/>
    <lineage>
        <taxon>Bacteria</taxon>
        <taxon>Pseudomonadati</taxon>
        <taxon>Pseudomonadota</taxon>
        <taxon>Alphaproteobacteria</taxon>
        <taxon>Rhodobacterales</taxon>
        <taxon>Paracoccaceae</taxon>
        <taxon>Cereibacter</taxon>
    </lineage>
</organism>
<dbReference type="EMBL" id="PZZW01000006">
    <property type="protein sequence ID" value="PTM77234.1"/>
    <property type="molecule type" value="Genomic_DNA"/>
</dbReference>
<name>A0ABX5J9J3_9RHOB</name>